<protein>
    <submittedName>
        <fullName evidence="1">Uncharacterized protein</fullName>
    </submittedName>
</protein>
<evidence type="ECO:0000313" key="2">
    <source>
        <dbReference type="Proteomes" id="UP000190897"/>
    </source>
</evidence>
<gene>
    <name evidence="1" type="ORF">SAMN05660293_02420</name>
</gene>
<dbReference type="Proteomes" id="UP000190897">
    <property type="component" value="Unassembled WGS sequence"/>
</dbReference>
<reference evidence="2" key="1">
    <citation type="submission" date="2017-02" db="EMBL/GenBank/DDBJ databases">
        <authorList>
            <person name="Varghese N."/>
            <person name="Submissions S."/>
        </authorList>
    </citation>
    <scope>NUCLEOTIDE SEQUENCE [LARGE SCALE GENOMIC DNA]</scope>
    <source>
        <strain evidence="2">DSM 22270</strain>
    </source>
</reference>
<dbReference type="OrthoDB" id="581689at2"/>
<dbReference type="EMBL" id="FUZA01000002">
    <property type="protein sequence ID" value="SKB82866.1"/>
    <property type="molecule type" value="Genomic_DNA"/>
</dbReference>
<dbReference type="RefSeq" id="WP_082214904.1">
    <property type="nucleotide sequence ID" value="NZ_FUZA01000002.1"/>
</dbReference>
<accession>A0A1T5EG27</accession>
<dbReference type="STRING" id="651661.SAMN05660293_02420"/>
<sequence length="352" mass="40108">METSDYKKAAWLALAIVLLFVAGWEIYWRNQGFALSFNDDESLWSHTRKKIYDIAPGQPVIIGSSRVKFDIDQETWEKETGYQPVQLALVGTSPRPILRDLANDPKFKGTVLVGITEGLFFSADGSFMEERAGKRLAFYPRWSLSQQASFHLNHILESNFIFLDEERFSLNSLLKRLPIESRPGVFVFPNFPMHMGYTTANRQEVFSDTFMADTAVQHGVQYVWSYLGMLGTKPGFSGDTLTNIISSVKESVDKIRARGGSVTFLRMPSSDPAWSAEKQSYPRELFWDRLLRETGAPGIHFTDYPELSKYVCPDWSHLSPADTKPFTKDLIRIIEEKNRVTLHKTSATPKIQ</sequence>
<name>A0A1T5EG27_9BACT</name>
<proteinExistence type="predicted"/>
<dbReference type="AlphaFoldDB" id="A0A1T5EG27"/>
<organism evidence="1 2">
    <name type="scientific">Dyadobacter psychrophilus</name>
    <dbReference type="NCBI Taxonomy" id="651661"/>
    <lineage>
        <taxon>Bacteria</taxon>
        <taxon>Pseudomonadati</taxon>
        <taxon>Bacteroidota</taxon>
        <taxon>Cytophagia</taxon>
        <taxon>Cytophagales</taxon>
        <taxon>Spirosomataceae</taxon>
        <taxon>Dyadobacter</taxon>
    </lineage>
</organism>
<keyword evidence="2" id="KW-1185">Reference proteome</keyword>
<evidence type="ECO:0000313" key="1">
    <source>
        <dbReference type="EMBL" id="SKB82866.1"/>
    </source>
</evidence>